<organism evidence="1 2">
    <name type="scientific">Trichuris suis</name>
    <name type="common">pig whipworm</name>
    <dbReference type="NCBI Taxonomy" id="68888"/>
    <lineage>
        <taxon>Eukaryota</taxon>
        <taxon>Metazoa</taxon>
        <taxon>Ecdysozoa</taxon>
        <taxon>Nematoda</taxon>
        <taxon>Enoplea</taxon>
        <taxon>Dorylaimia</taxon>
        <taxon>Trichinellida</taxon>
        <taxon>Trichuridae</taxon>
        <taxon>Trichuris</taxon>
    </lineage>
</organism>
<accession>A0A085M5H2</accession>
<evidence type="ECO:0000313" key="2">
    <source>
        <dbReference type="Proteomes" id="UP000030764"/>
    </source>
</evidence>
<gene>
    <name evidence="1" type="ORF">M513_06665</name>
</gene>
<protein>
    <submittedName>
        <fullName evidence="1">Uncharacterized protein</fullName>
    </submittedName>
</protein>
<dbReference type="Proteomes" id="UP000030764">
    <property type="component" value="Unassembled WGS sequence"/>
</dbReference>
<evidence type="ECO:0000313" key="1">
    <source>
        <dbReference type="EMBL" id="KFD52468.1"/>
    </source>
</evidence>
<keyword evidence="2" id="KW-1185">Reference proteome</keyword>
<reference evidence="1 2" key="1">
    <citation type="journal article" date="2014" name="Nat. Genet.">
        <title>Genome and transcriptome of the porcine whipworm Trichuris suis.</title>
        <authorList>
            <person name="Jex A.R."/>
            <person name="Nejsum P."/>
            <person name="Schwarz E.M."/>
            <person name="Hu L."/>
            <person name="Young N.D."/>
            <person name="Hall R.S."/>
            <person name="Korhonen P.K."/>
            <person name="Liao S."/>
            <person name="Thamsborg S."/>
            <person name="Xia J."/>
            <person name="Xu P."/>
            <person name="Wang S."/>
            <person name="Scheerlinck J.P."/>
            <person name="Hofmann A."/>
            <person name="Sternberg P.W."/>
            <person name="Wang J."/>
            <person name="Gasser R.B."/>
        </authorList>
    </citation>
    <scope>NUCLEOTIDE SEQUENCE [LARGE SCALE GENOMIC DNA]</scope>
    <source>
        <strain evidence="1">DCEP-RM93M</strain>
    </source>
</reference>
<sequence>MLLRSFFTIVKGEGMVDCSFAVLAANLVHRHAIERKPPSDQCRELFELGSLHLVYRIALPVDRIDQCNLVRFSRTVFVSLKRSKHDFCTLSNRRHLWSLCWQCAQTVCRDSTEEDAKEEEQDVFSW</sequence>
<dbReference type="EMBL" id="KL363227">
    <property type="protein sequence ID" value="KFD52468.1"/>
    <property type="molecule type" value="Genomic_DNA"/>
</dbReference>
<proteinExistence type="predicted"/>
<dbReference type="AlphaFoldDB" id="A0A085M5H2"/>
<name>A0A085M5H2_9BILA</name>